<dbReference type="Gene3D" id="2.170.130.10">
    <property type="entry name" value="TonB-dependent receptor, plug domain"/>
    <property type="match status" value="1"/>
</dbReference>
<dbReference type="Pfam" id="PF00207">
    <property type="entry name" value="A2M"/>
    <property type="match status" value="1"/>
</dbReference>
<dbReference type="InterPro" id="IPR008969">
    <property type="entry name" value="CarboxyPept-like_regulatory"/>
</dbReference>
<dbReference type="Pfam" id="PF17973">
    <property type="entry name" value="bMG10"/>
    <property type="match status" value="1"/>
</dbReference>
<comment type="subcellular location">
    <subcellularLocation>
        <location evidence="1">Cell outer membrane</location>
        <topology evidence="1">Multi-pass membrane protein</topology>
    </subcellularLocation>
</comment>
<keyword evidence="1" id="KW-0813">Transport</keyword>
<evidence type="ECO:0000313" key="3">
    <source>
        <dbReference type="EMBL" id="ALI98450.1"/>
    </source>
</evidence>
<dbReference type="InterPro" id="IPR039426">
    <property type="entry name" value="TonB-dep_rcpt-like"/>
</dbReference>
<dbReference type="Proteomes" id="UP000061382">
    <property type="component" value="Chromosome"/>
</dbReference>
<keyword evidence="1" id="KW-0472">Membrane</keyword>
<dbReference type="SUPFAM" id="SSF49464">
    <property type="entry name" value="Carboxypeptidase regulatory domain-like"/>
    <property type="match status" value="1"/>
</dbReference>
<accession>A0A0P0CN30</accession>
<comment type="similarity">
    <text evidence="1">Belongs to the TonB-dependent receptor family.</text>
</comment>
<keyword evidence="1" id="KW-0812">Transmembrane</keyword>
<gene>
    <name evidence="3" type="ORF">DC20_04970</name>
</gene>
<dbReference type="GO" id="GO:0004866">
    <property type="term" value="F:endopeptidase inhibitor activity"/>
    <property type="evidence" value="ECO:0007669"/>
    <property type="project" value="InterPro"/>
</dbReference>
<sequence>MFSENKTKTKSRRFPEHTQQYSKFTILRPKSASMPLPSCLRLCFALLITCCLLPILQVKGQQNLALSRTTSYYTYIYKITDTEAKTLYEKGMDAAKQSFFHFKVDSFQTGLSYPKQLPQGHYLYAYASGPDLEYILQSQTNLQLQLLKNHVDLAAVLYDTLGTSITTAKVQLGRKQIPFDAGTGSYRLANTKKSGLLSVTHEGFTFYVPVEQHNKKWKAPLWRKVLLGRPVYYIWSPFRDIGYSIIHGYRRGFVQHFFNLFDGSWLDNFNSTPKGYLVLNKPMYRPNDTVQYKAFLVKPNGKPYRKPLKAEVYGNSKTKKVGDLKPYRPGAYEGSFVLHDSLQLRLDTYVNIKLVRERKWNDDQIISSQFKYEDYELKENTYTLRLEKQEHFAGTTNSVILRGADANGLTLTDARVELTVLTRQIRQTNAPVQFIPDTLWAHQQPLENSGETTIQLPVSIFPKAKVEYQVEAVFLNSSNERSTKSAKSIYSFEDGHLKLSLLNDSLQASYLEGEKSLPKEATLTLTDAKGEKLQTQKINLPALLPLQPHAQKYQITAGKLQASLDLQDEPANLQFYSERTGDSLFLSIQNPRHLPFWYFVYKNNRLIDRGQDTTSLWHYNRKAANQEPYYVSVQYLWGGQVRSEEYNAPFRKHELDIMVQAPATVYPGQKTTMTLQVKDAKGKPAANVDLTAYALTSKFKTAAPPQLPRFSRYQSRKDRRTFALKDGPEQGSSLLQWEHWRKSMGLDSLAYYDLLYPQKGIYTNYTANPDSLTQFAPFVVDSGRVMPVHVIFLDQVPVYFSGTNVVPPYSFPADSGYHYLKLRTAKHFIELDSVYLKHGQKLLLSIDQNKMTHLLEKAKEGQLAEAEQGALTQYLVPVEQNFHTGLTFLKQGNTIQYLPNSSSTRTLNRGNQWDKILLTGPFRAGVMQFNSLGNFTTSFTPEANYTHRFEPDLLKMREKQTFAGKVFLSARGNSYHLASSALAETAYTEDKLRKQWAESQYAYWLDIILDKPEYHTEAGYGRLHWQLDSTFKENPTFIFLYEPKAANEQVAMYRGTTTHLKQLAPKKYKLVLVFADHRQISTLVTVQPNGELRLLFNKFQLMASTPETKALETYLQNSVEAATRRAITTVPLSTSVPAAPAPTVIYGGSSKYYNEVRGQVFDAATGEAIPGATVQVKGTTTGTATNADGRFSIEAPSNGVLVVAFIGYVSQEILIRGNSRIDIKLMGDVKQLNEVVVIGYGSVSRKDLTGAVVTVSGSLQGRVAGVQVSGGQPGGNNSIRIRGASSIQGNSQPLIIVDGLPFSGNLGDLGASAIASSTTLKGAEATAIYGNAAANGVIIITTKKGKAEAEQPLLAGTEADAIASIRSYFSDYAFWQPRLATDKQGKATFPVTFPGDVASWKAHVLAMDGNKRSGTASTETRSFKAMMATLSGPRFLIEGDRTQIIGKAVNYLPDTASVQTRFEFNGQALRQQNLKLSRVFTDTVMIQAPAVAPDSVELMYSLRQGSGFSDGERRYISVYKKGVLERQGVFLSLPIDTTLTLTFDPSKGPVHFYAQSNLLQVMLDEIKYLYRYQYWCNEQAASKLKGLLWEKRIQAALGKEFEHDKMVRRLIRHLEKTQKQDGTWSWWENGPAYLWISHHVTEALVMAQQEGYTTNFKKQPLIDYLTYRVERKDAQDKIRAVEILQQLEGKVDFPAYITLLEKQPHLTLEDQFRLTRLRQKLQMKAPLDTLTKYRHTTTLGGLYWGREKSSLFDSHISNTLLAYGILKAAGGHERDLLRIQAFLLNERRTGYWRNTYESARVLETLLPDLVREKGQTPENQLTLAGPLNTTLRKFPADTTFTPTQPLTLSKKGSLPLYLTAYQNEWITNPERVEKDFTVRTRFVGTNSSQATLEAGKPVELEVDVYVKNNASYVMIEVPIPAGCSYDTKSSWGPNEAHREYFRHKVSIFSNYLTKGHYTFTVKLLPRYKGTYTLNPAKAELMYFPTFFGREGMKEVKVK</sequence>
<evidence type="ECO:0000256" key="1">
    <source>
        <dbReference type="PROSITE-ProRule" id="PRU01360"/>
    </source>
</evidence>
<dbReference type="InterPro" id="IPR051802">
    <property type="entry name" value="YfhM-like"/>
</dbReference>
<dbReference type="InterPro" id="IPR041246">
    <property type="entry name" value="Bact_MG10"/>
</dbReference>
<evidence type="ECO:0000313" key="4">
    <source>
        <dbReference type="Proteomes" id="UP000061382"/>
    </source>
</evidence>
<dbReference type="GO" id="GO:0009279">
    <property type="term" value="C:cell outer membrane"/>
    <property type="evidence" value="ECO:0007669"/>
    <property type="project" value="UniProtKB-SubCell"/>
</dbReference>
<feature type="domain" description="Alpha-2-macroglobulin" evidence="2">
    <location>
        <begin position="1373"/>
        <end position="1462"/>
    </location>
</feature>
<dbReference type="SUPFAM" id="SSF56935">
    <property type="entry name" value="Porins"/>
    <property type="match status" value="1"/>
</dbReference>
<keyword evidence="1" id="KW-1134">Transmembrane beta strand</keyword>
<protein>
    <recommendedName>
        <fullName evidence="2">Alpha-2-macroglobulin domain-containing protein</fullName>
    </recommendedName>
</protein>
<dbReference type="InterPro" id="IPR012910">
    <property type="entry name" value="Plug_dom"/>
</dbReference>
<dbReference type="Pfam" id="PF07715">
    <property type="entry name" value="Plug"/>
    <property type="match status" value="1"/>
</dbReference>
<dbReference type="Gene3D" id="2.60.40.1120">
    <property type="entry name" value="Carboxypeptidase-like, regulatory domain"/>
    <property type="match status" value="1"/>
</dbReference>
<proteinExistence type="inferred from homology"/>
<reference evidence="3 4" key="1">
    <citation type="submission" date="2015-08" db="EMBL/GenBank/DDBJ databases">
        <title>Complete genome sequence of Rufibacter tibetensis strain 1351t, a radiation-resistant bacterium from tibet plateau.</title>
        <authorList>
            <person name="Dai J."/>
        </authorList>
    </citation>
    <scope>NUCLEOTIDE SEQUENCE [LARGE SCALE GENOMIC DNA]</scope>
    <source>
        <strain evidence="3 4">1351</strain>
    </source>
</reference>
<keyword evidence="1" id="KW-0998">Cell outer membrane</keyword>
<dbReference type="EMBL" id="CP012643">
    <property type="protein sequence ID" value="ALI98450.1"/>
    <property type="molecule type" value="Genomic_DNA"/>
</dbReference>
<dbReference type="STRING" id="512763.DC20_04970"/>
<dbReference type="SUPFAM" id="SSF48239">
    <property type="entry name" value="Terpenoid cyclases/Protein prenyltransferases"/>
    <property type="match status" value="1"/>
</dbReference>
<dbReference type="Gene3D" id="2.60.40.1930">
    <property type="match status" value="1"/>
</dbReference>
<evidence type="ECO:0000259" key="2">
    <source>
        <dbReference type="SMART" id="SM01360"/>
    </source>
</evidence>
<dbReference type="PROSITE" id="PS52016">
    <property type="entry name" value="TONB_DEPENDENT_REC_3"/>
    <property type="match status" value="1"/>
</dbReference>
<keyword evidence="4" id="KW-1185">Reference proteome</keyword>
<name>A0A0P0CN30_9BACT</name>
<organism evidence="3 4">
    <name type="scientific">Rufibacter tibetensis</name>
    <dbReference type="NCBI Taxonomy" id="512763"/>
    <lineage>
        <taxon>Bacteria</taxon>
        <taxon>Pseudomonadati</taxon>
        <taxon>Bacteroidota</taxon>
        <taxon>Cytophagia</taxon>
        <taxon>Cytophagales</taxon>
        <taxon>Hymenobacteraceae</taxon>
        <taxon>Rufibacter</taxon>
    </lineage>
</organism>
<dbReference type="PANTHER" id="PTHR40094:SF1">
    <property type="entry name" value="UBIQUITIN DOMAIN-CONTAINING PROTEIN"/>
    <property type="match status" value="1"/>
</dbReference>
<dbReference type="SMART" id="SM01360">
    <property type="entry name" value="A2M"/>
    <property type="match status" value="1"/>
</dbReference>
<dbReference type="InterPro" id="IPR001599">
    <property type="entry name" value="Macroglobln_a2"/>
</dbReference>
<dbReference type="KEGG" id="rti:DC20_04970"/>
<dbReference type="Gene3D" id="1.50.10.20">
    <property type="match status" value="1"/>
</dbReference>
<dbReference type="Pfam" id="PF13715">
    <property type="entry name" value="CarbopepD_reg_2"/>
    <property type="match status" value="1"/>
</dbReference>
<dbReference type="PATRIC" id="fig|512763.3.peg.1101"/>
<dbReference type="InterPro" id="IPR008930">
    <property type="entry name" value="Terpenoid_cyclase/PrenylTrfase"/>
</dbReference>
<dbReference type="PANTHER" id="PTHR40094">
    <property type="entry name" value="ALPHA-2-MACROGLOBULIN HOMOLOG"/>
    <property type="match status" value="1"/>
</dbReference>
<dbReference type="InterPro" id="IPR037066">
    <property type="entry name" value="Plug_dom_sf"/>
</dbReference>